<dbReference type="Gene3D" id="3.40.50.300">
    <property type="entry name" value="P-loop containing nucleotide triphosphate hydrolases"/>
    <property type="match status" value="1"/>
</dbReference>
<sequence>MRQVFGLVGPIASGKGSVGQILKDLGFEYYSLSDVIREELKKRGLPINRESLQDMGDELRKEFGDGVLAIRTGEKVDISSQTKVVIDSIRNPAEIELLRSHLGAIIIGVTASPEARFKRVLARAREGEPKSWEDFLAMDRRETEKCSDPSKINVTGCLEMANYVITNEGTADDLMDNLRKILKETIVASKEGSRRRRGSERR</sequence>
<dbReference type="InterPro" id="IPR027417">
    <property type="entry name" value="P-loop_NTPase"/>
</dbReference>
<name>A0A1F7X4T4_9BACT</name>
<organism evidence="1 2">
    <name type="scientific">Candidatus Woesebacteria bacterium RBG_13_46_13</name>
    <dbReference type="NCBI Taxonomy" id="1802479"/>
    <lineage>
        <taxon>Bacteria</taxon>
        <taxon>Candidatus Woeseibacteriota</taxon>
    </lineage>
</organism>
<evidence type="ECO:0000313" key="1">
    <source>
        <dbReference type="EMBL" id="OGM10072.1"/>
    </source>
</evidence>
<dbReference type="STRING" id="1802479.A2Y68_01320"/>
<evidence type="ECO:0000313" key="2">
    <source>
        <dbReference type="Proteomes" id="UP000176778"/>
    </source>
</evidence>
<dbReference type="Proteomes" id="UP000176778">
    <property type="component" value="Unassembled WGS sequence"/>
</dbReference>
<proteinExistence type="predicted"/>
<reference evidence="1 2" key="1">
    <citation type="journal article" date="2016" name="Nat. Commun.">
        <title>Thousands of microbial genomes shed light on interconnected biogeochemical processes in an aquifer system.</title>
        <authorList>
            <person name="Anantharaman K."/>
            <person name="Brown C.T."/>
            <person name="Hug L.A."/>
            <person name="Sharon I."/>
            <person name="Castelle C.J."/>
            <person name="Probst A.J."/>
            <person name="Thomas B.C."/>
            <person name="Singh A."/>
            <person name="Wilkins M.J."/>
            <person name="Karaoz U."/>
            <person name="Brodie E.L."/>
            <person name="Williams K.H."/>
            <person name="Hubbard S.S."/>
            <person name="Banfield J.F."/>
        </authorList>
    </citation>
    <scope>NUCLEOTIDE SEQUENCE [LARGE SCALE GENOMIC DNA]</scope>
</reference>
<dbReference type="EMBL" id="MGFR01000001">
    <property type="protein sequence ID" value="OGM10072.1"/>
    <property type="molecule type" value="Genomic_DNA"/>
</dbReference>
<dbReference type="Pfam" id="PF13207">
    <property type="entry name" value="AAA_17"/>
    <property type="match status" value="1"/>
</dbReference>
<protein>
    <recommendedName>
        <fullName evidence="3">Dephospho-CoA kinase</fullName>
    </recommendedName>
</protein>
<dbReference type="PANTHER" id="PTHR41930:SF1">
    <property type="entry name" value="DEPHOSPHO-COA KINASE"/>
    <property type="match status" value="1"/>
</dbReference>
<dbReference type="PANTHER" id="PTHR41930">
    <property type="entry name" value="UPF0200 PROTEIN MJ1399"/>
    <property type="match status" value="1"/>
</dbReference>
<accession>A0A1F7X4T4</accession>
<comment type="caution">
    <text evidence="1">The sequence shown here is derived from an EMBL/GenBank/DDBJ whole genome shotgun (WGS) entry which is preliminary data.</text>
</comment>
<evidence type="ECO:0008006" key="3">
    <source>
        <dbReference type="Google" id="ProtNLM"/>
    </source>
</evidence>
<gene>
    <name evidence="1" type="ORF">A2Y68_01320</name>
</gene>
<dbReference type="SUPFAM" id="SSF52540">
    <property type="entry name" value="P-loop containing nucleoside triphosphate hydrolases"/>
    <property type="match status" value="1"/>
</dbReference>
<dbReference type="AlphaFoldDB" id="A0A1F7X4T4"/>